<evidence type="ECO:0000256" key="2">
    <source>
        <dbReference type="PROSITE-ProRule" id="PRU00335"/>
    </source>
</evidence>
<evidence type="ECO:0000313" key="4">
    <source>
        <dbReference type="EMBL" id="MDR7098576.1"/>
    </source>
</evidence>
<dbReference type="SUPFAM" id="SSF48498">
    <property type="entry name" value="Tetracyclin repressor-like, C-terminal domain"/>
    <property type="match status" value="1"/>
</dbReference>
<protein>
    <submittedName>
        <fullName evidence="4">AcrR family transcriptional regulator</fullName>
    </submittedName>
</protein>
<evidence type="ECO:0000256" key="1">
    <source>
        <dbReference type="ARBA" id="ARBA00023125"/>
    </source>
</evidence>
<dbReference type="InterPro" id="IPR023772">
    <property type="entry name" value="DNA-bd_HTH_TetR-type_CS"/>
</dbReference>
<feature type="domain" description="HTH tetR-type" evidence="3">
    <location>
        <begin position="18"/>
        <end position="78"/>
    </location>
</feature>
<dbReference type="PROSITE" id="PS50977">
    <property type="entry name" value="HTH_TETR_2"/>
    <property type="match status" value="1"/>
</dbReference>
<dbReference type="PANTHER" id="PTHR30055:SF235">
    <property type="entry name" value="TRANSCRIPTIONAL REGULATORY PROTEIN"/>
    <property type="match status" value="1"/>
</dbReference>
<gene>
    <name evidence="4" type="ORF">J2X04_000923</name>
</gene>
<dbReference type="Pfam" id="PF17939">
    <property type="entry name" value="TetR_C_30"/>
    <property type="match status" value="1"/>
</dbReference>
<dbReference type="Proteomes" id="UP001267878">
    <property type="component" value="Unassembled WGS sequence"/>
</dbReference>
<comment type="caution">
    <text evidence="4">The sequence shown here is derived from an EMBL/GenBank/DDBJ whole genome shotgun (WGS) entry which is preliminary data.</text>
</comment>
<dbReference type="PRINTS" id="PR00455">
    <property type="entry name" value="HTHTETR"/>
</dbReference>
<dbReference type="Gene3D" id="1.10.357.10">
    <property type="entry name" value="Tetracycline Repressor, domain 2"/>
    <property type="match status" value="1"/>
</dbReference>
<name>A0ABU1VM70_9GAMM</name>
<dbReference type="InterPro" id="IPR001647">
    <property type="entry name" value="HTH_TetR"/>
</dbReference>
<dbReference type="EMBL" id="JAVDVW010000001">
    <property type="protein sequence ID" value="MDR7098576.1"/>
    <property type="molecule type" value="Genomic_DNA"/>
</dbReference>
<evidence type="ECO:0000313" key="5">
    <source>
        <dbReference type="Proteomes" id="UP001267878"/>
    </source>
</evidence>
<proteinExistence type="predicted"/>
<dbReference type="InterPro" id="IPR050109">
    <property type="entry name" value="HTH-type_TetR-like_transc_reg"/>
</dbReference>
<reference evidence="4 5" key="1">
    <citation type="submission" date="2023-07" db="EMBL/GenBank/DDBJ databases">
        <title>Sorghum-associated microbial communities from plants grown in Nebraska, USA.</title>
        <authorList>
            <person name="Schachtman D."/>
        </authorList>
    </citation>
    <scope>NUCLEOTIDE SEQUENCE [LARGE SCALE GENOMIC DNA]</scope>
    <source>
        <strain evidence="4 5">BE187</strain>
    </source>
</reference>
<dbReference type="InterPro" id="IPR036271">
    <property type="entry name" value="Tet_transcr_reg_TetR-rel_C_sf"/>
</dbReference>
<feature type="DNA-binding region" description="H-T-H motif" evidence="2">
    <location>
        <begin position="41"/>
        <end position="60"/>
    </location>
</feature>
<dbReference type="InterPro" id="IPR041586">
    <property type="entry name" value="PsrA_TetR_C"/>
</dbReference>
<dbReference type="InterPro" id="IPR009057">
    <property type="entry name" value="Homeodomain-like_sf"/>
</dbReference>
<keyword evidence="5" id="KW-1185">Reference proteome</keyword>
<dbReference type="SUPFAM" id="SSF46689">
    <property type="entry name" value="Homeodomain-like"/>
    <property type="match status" value="1"/>
</dbReference>
<dbReference type="PROSITE" id="PS01081">
    <property type="entry name" value="HTH_TETR_1"/>
    <property type="match status" value="1"/>
</dbReference>
<organism evidence="4 5">
    <name type="scientific">Agrilutibacter niabensis</name>
    <dbReference type="NCBI Taxonomy" id="380628"/>
    <lineage>
        <taxon>Bacteria</taxon>
        <taxon>Pseudomonadati</taxon>
        <taxon>Pseudomonadota</taxon>
        <taxon>Gammaproteobacteria</taxon>
        <taxon>Lysobacterales</taxon>
        <taxon>Lysobacteraceae</taxon>
        <taxon>Agrilutibacter</taxon>
    </lineage>
</organism>
<sequence length="217" mass="24331">MNRPLERRFHAMATPHPFSTKDRILGAAEELFAQFGFAGTSLRQVTSRADVNIAAVNYHFGSKENLVNEVFRRRMDEMSQRRLAALKSAVKEHPGELEPILAAFVEPALAMAQDRHNGAFARMVARAYAEKNDVLRRFLSEHYGHVLREFAKAISTCLPGLSKESLYWRLDIVVGALTYAMADFGLIKRPAGVTEAAHRERAARELIEFAAAGFRNS</sequence>
<accession>A0ABU1VM70</accession>
<dbReference type="PANTHER" id="PTHR30055">
    <property type="entry name" value="HTH-TYPE TRANSCRIPTIONAL REGULATOR RUTR"/>
    <property type="match status" value="1"/>
</dbReference>
<dbReference type="Pfam" id="PF00440">
    <property type="entry name" value="TetR_N"/>
    <property type="match status" value="1"/>
</dbReference>
<evidence type="ECO:0000259" key="3">
    <source>
        <dbReference type="PROSITE" id="PS50977"/>
    </source>
</evidence>
<keyword evidence="1 2" id="KW-0238">DNA-binding</keyword>